<dbReference type="PANTHER" id="PTHR18968:SF120">
    <property type="entry name" value="ACETOLACTATE SYNTHASE LARGE SUBUNIT"/>
    <property type="match status" value="1"/>
</dbReference>
<dbReference type="EMBL" id="VNFH01000007">
    <property type="protein sequence ID" value="TVU69585.1"/>
    <property type="molecule type" value="Genomic_DNA"/>
</dbReference>
<dbReference type="Gene3D" id="3.40.50.970">
    <property type="match status" value="2"/>
</dbReference>
<dbReference type="FunFam" id="3.40.50.970:FF:000007">
    <property type="entry name" value="Acetolactate synthase"/>
    <property type="match status" value="1"/>
</dbReference>
<dbReference type="PANTHER" id="PTHR18968">
    <property type="entry name" value="THIAMINE PYROPHOSPHATE ENZYMES"/>
    <property type="match status" value="1"/>
</dbReference>
<dbReference type="SUPFAM" id="SSF52518">
    <property type="entry name" value="Thiamin diphosphate-binding fold (THDP-binding)"/>
    <property type="match status" value="2"/>
</dbReference>
<evidence type="ECO:0000259" key="6">
    <source>
        <dbReference type="Pfam" id="PF02776"/>
    </source>
</evidence>
<sequence length="586" mass="63685">MTQATAASDTTGFSTASEYPLRNGGQILVDQIRLHGTKRVFLVPGESYLPCIDALNEHKGAIEPIVCRQESGAGYMAEAYGKLTNEPGVCFVTRGPGATNASIAVHTAYQDSTPMILFIGQVGGDFIEREAFQEIDYRRMFGEMTKWVAQIDDTSRIPEYIARAYQVARSGRPGPVVLALPEDTLWGEAQVADVKPHPRLMTYPGQPQLDELKRLLASAERPFLLVGGSGWTRDAQVALEGFAERFDIPTGVAWRRLECVDAELPQYAGHVGMGMHAELRQQLVESDLVIAVGTRIGEATSEGYSWIQSPVPTQKLVHVYADPEELGRVYQPTLAINTDVNGFALALSTLSPDSAPRWSDITRAARTAYLATLEEQPSPGPLSLDKVSLTVDRILDGKGCITVGAGNYALYAHRYVRFRGLGSSLAPTVGSMGYGLPAAISSKLEFPERPAVCYAGDGCFQMNMQELGVALQYRVGIVVLVFNNGMWGTIRAHQENDFPGREIALTFTNPDFAALVTAYGGLGQVVEKDEDFEASFTRALEFADRERLPALIELRYDPDGIAPGKLLSGIREDALARNATTAQAGV</sequence>
<gene>
    <name evidence="7" type="ORF">FQP86_10715</name>
</gene>
<dbReference type="InterPro" id="IPR029035">
    <property type="entry name" value="DHS-like_NAD/FAD-binding_dom"/>
</dbReference>
<feature type="domain" description="Thiamine pyrophosphate enzyme N-terminal TPP-binding" evidence="6">
    <location>
        <begin position="23"/>
        <end position="137"/>
    </location>
</feature>
<dbReference type="AlphaFoldDB" id="A0A558HKC6"/>
<organism evidence="7 8">
    <name type="scientific">Cobetia crustatorum</name>
    <dbReference type="NCBI Taxonomy" id="553385"/>
    <lineage>
        <taxon>Bacteria</taxon>
        <taxon>Pseudomonadati</taxon>
        <taxon>Pseudomonadota</taxon>
        <taxon>Gammaproteobacteria</taxon>
        <taxon>Oceanospirillales</taxon>
        <taxon>Halomonadaceae</taxon>
        <taxon>Cobetia</taxon>
    </lineage>
</organism>
<evidence type="ECO:0000313" key="8">
    <source>
        <dbReference type="Proteomes" id="UP000319941"/>
    </source>
</evidence>
<dbReference type="CDD" id="cd07035">
    <property type="entry name" value="TPP_PYR_POX_like"/>
    <property type="match status" value="1"/>
</dbReference>
<evidence type="ECO:0000259" key="5">
    <source>
        <dbReference type="Pfam" id="PF02775"/>
    </source>
</evidence>
<reference evidence="7 8" key="1">
    <citation type="submission" date="2019-07" db="EMBL/GenBank/DDBJ databases">
        <title>Diversity of Bacteria from Kongsfjorden, Arctic.</title>
        <authorList>
            <person name="Yu Y."/>
        </authorList>
    </citation>
    <scope>NUCLEOTIDE SEQUENCE [LARGE SCALE GENOMIC DNA]</scope>
    <source>
        <strain evidence="7 8">SM1923</strain>
    </source>
</reference>
<dbReference type="Pfam" id="PF02775">
    <property type="entry name" value="TPP_enzyme_C"/>
    <property type="match status" value="1"/>
</dbReference>
<dbReference type="GO" id="GO:0030976">
    <property type="term" value="F:thiamine pyrophosphate binding"/>
    <property type="evidence" value="ECO:0007669"/>
    <property type="project" value="InterPro"/>
</dbReference>
<dbReference type="Pfam" id="PF00205">
    <property type="entry name" value="TPP_enzyme_M"/>
    <property type="match status" value="1"/>
</dbReference>
<dbReference type="InterPro" id="IPR029061">
    <property type="entry name" value="THDP-binding"/>
</dbReference>
<feature type="domain" description="Thiamine pyrophosphate enzyme TPP-binding" evidence="5">
    <location>
        <begin position="404"/>
        <end position="553"/>
    </location>
</feature>
<comment type="caution">
    <text evidence="7">The sequence shown here is derived from an EMBL/GenBank/DDBJ whole genome shotgun (WGS) entry which is preliminary data.</text>
</comment>
<dbReference type="InterPro" id="IPR045229">
    <property type="entry name" value="TPP_enz"/>
</dbReference>
<accession>A0A558HKC6</accession>
<evidence type="ECO:0000256" key="2">
    <source>
        <dbReference type="ARBA" id="ARBA00023052"/>
    </source>
</evidence>
<dbReference type="Pfam" id="PF02776">
    <property type="entry name" value="TPP_enzyme_N"/>
    <property type="match status" value="1"/>
</dbReference>
<dbReference type="InterPro" id="IPR012000">
    <property type="entry name" value="Thiamin_PyroP_enz_cen_dom"/>
</dbReference>
<dbReference type="GO" id="GO:0050660">
    <property type="term" value="F:flavin adenine dinucleotide binding"/>
    <property type="evidence" value="ECO:0007669"/>
    <property type="project" value="TreeGrafter"/>
</dbReference>
<dbReference type="CDD" id="cd00568">
    <property type="entry name" value="TPP_enzymes"/>
    <property type="match status" value="1"/>
</dbReference>
<dbReference type="GO" id="GO:0009097">
    <property type="term" value="P:isoleucine biosynthetic process"/>
    <property type="evidence" value="ECO:0007669"/>
    <property type="project" value="TreeGrafter"/>
</dbReference>
<dbReference type="GO" id="GO:0000287">
    <property type="term" value="F:magnesium ion binding"/>
    <property type="evidence" value="ECO:0007669"/>
    <property type="project" value="InterPro"/>
</dbReference>
<evidence type="ECO:0000256" key="3">
    <source>
        <dbReference type="RuleBase" id="RU362132"/>
    </source>
</evidence>
<evidence type="ECO:0000259" key="4">
    <source>
        <dbReference type="Pfam" id="PF00205"/>
    </source>
</evidence>
<name>A0A558HKC6_9GAMM</name>
<dbReference type="OrthoDB" id="9785953at2"/>
<dbReference type="GO" id="GO:0005948">
    <property type="term" value="C:acetolactate synthase complex"/>
    <property type="evidence" value="ECO:0007669"/>
    <property type="project" value="TreeGrafter"/>
</dbReference>
<evidence type="ECO:0000256" key="1">
    <source>
        <dbReference type="ARBA" id="ARBA00007812"/>
    </source>
</evidence>
<keyword evidence="2 3" id="KW-0786">Thiamine pyrophosphate</keyword>
<dbReference type="STRING" id="553385.GCA_000591415_03212"/>
<dbReference type="Gene3D" id="3.40.50.1220">
    <property type="entry name" value="TPP-binding domain"/>
    <property type="match status" value="1"/>
</dbReference>
<evidence type="ECO:0000313" key="7">
    <source>
        <dbReference type="EMBL" id="TVU69585.1"/>
    </source>
</evidence>
<dbReference type="SUPFAM" id="SSF52467">
    <property type="entry name" value="DHS-like NAD/FAD-binding domain"/>
    <property type="match status" value="1"/>
</dbReference>
<comment type="similarity">
    <text evidence="1 3">Belongs to the TPP enzyme family.</text>
</comment>
<protein>
    <submittedName>
        <fullName evidence="7">Thiamine pyrophosphate-binding protein</fullName>
    </submittedName>
</protein>
<dbReference type="InterPro" id="IPR011766">
    <property type="entry name" value="TPP_enzyme_TPP-bd"/>
</dbReference>
<dbReference type="NCBIfam" id="NF006052">
    <property type="entry name" value="PRK08199.1"/>
    <property type="match status" value="1"/>
</dbReference>
<dbReference type="GO" id="GO:0003984">
    <property type="term" value="F:acetolactate synthase activity"/>
    <property type="evidence" value="ECO:0007669"/>
    <property type="project" value="TreeGrafter"/>
</dbReference>
<proteinExistence type="inferred from homology"/>
<dbReference type="Proteomes" id="UP000319941">
    <property type="component" value="Unassembled WGS sequence"/>
</dbReference>
<dbReference type="RefSeq" id="WP_088744106.1">
    <property type="nucleotide sequence ID" value="NZ_CAWOWR010000127.1"/>
</dbReference>
<feature type="domain" description="Thiamine pyrophosphate enzyme central" evidence="4">
    <location>
        <begin position="210"/>
        <end position="344"/>
    </location>
</feature>
<dbReference type="GO" id="GO:0009099">
    <property type="term" value="P:L-valine biosynthetic process"/>
    <property type="evidence" value="ECO:0007669"/>
    <property type="project" value="TreeGrafter"/>
</dbReference>
<dbReference type="InterPro" id="IPR012001">
    <property type="entry name" value="Thiamin_PyroP_enz_TPP-bd_dom"/>
</dbReference>
<keyword evidence="8" id="KW-1185">Reference proteome</keyword>